<dbReference type="AlphaFoldDB" id="A0A9R1RFJ4"/>
<dbReference type="OMA" id="MMSMMLA"/>
<dbReference type="Proteomes" id="UP000324705">
    <property type="component" value="Chromosome 2A"/>
</dbReference>
<dbReference type="GO" id="GO:0020037">
    <property type="term" value="F:heme binding"/>
    <property type="evidence" value="ECO:0007669"/>
    <property type="project" value="InterPro"/>
</dbReference>
<evidence type="ECO:0000256" key="2">
    <source>
        <dbReference type="ARBA" id="ARBA00022692"/>
    </source>
</evidence>
<dbReference type="PROSITE" id="PS00086">
    <property type="entry name" value="CYTOCHROME_P450"/>
    <property type="match status" value="1"/>
</dbReference>
<keyword evidence="2" id="KW-0812">Transmembrane</keyword>
<dbReference type="GO" id="GO:0016705">
    <property type="term" value="F:oxidoreductase activity, acting on paired donors, with incorporation or reduction of molecular oxygen"/>
    <property type="evidence" value="ECO:0007669"/>
    <property type="project" value="InterPro"/>
</dbReference>
<dbReference type="InterPro" id="IPR001128">
    <property type="entry name" value="Cyt_P450"/>
</dbReference>
<comment type="cofactor">
    <cofactor evidence="7">
        <name>heme</name>
        <dbReference type="ChEBI" id="CHEBI:30413"/>
    </cofactor>
</comment>
<dbReference type="InterPro" id="IPR017972">
    <property type="entry name" value="Cyt_P450_CS"/>
</dbReference>
<dbReference type="Gramene" id="TRITD2Av1G295350.2">
    <property type="protein sequence ID" value="TRITD2Av1G295350.2"/>
    <property type="gene ID" value="TRITD2Av1G295350"/>
</dbReference>
<dbReference type="PANTHER" id="PTHR47947:SF23">
    <property type="entry name" value="CYTOCHROME P450 FAMILY PROTEIN, EXPRESSED"/>
    <property type="match status" value="1"/>
</dbReference>
<dbReference type="InterPro" id="IPR036396">
    <property type="entry name" value="Cyt_P450_sf"/>
</dbReference>
<evidence type="ECO:0000256" key="5">
    <source>
        <dbReference type="ARBA" id="ARBA00023002"/>
    </source>
</evidence>
<accession>A0A9R1RFJ4</accession>
<evidence type="ECO:0000256" key="6">
    <source>
        <dbReference type="ARBA" id="ARBA00023004"/>
    </source>
</evidence>
<sequence length="513" mass="57391">MDKVYIGILSCALVFLLHNLLGKKKKKNHKGGLPSPRAIPFLGHLHLVKQPIHAALCRLAERHGPVFSLRLGSRSTVVVSSPASARECFTEHDVALADRPRIPSWRFVSMYFSMLAATSYGPHWRTLRRVAAVHLLSTQRVSSMSGVIAGEVLAMVRRLYRSATASPRVQLRRRLFELSLSVLMETIAHTKATRSEWEDTDMSVEAQEYRKVLDEINQHVGMASLYWDHLPVMRWLDVFGNKNEVVAAVSKRDVFLQQPIDAERWKLDDGGIGPSSEVEGKSMISVMFTLEKKEPQVYTDTMISGVCASLFSAGAELTLAVIEWAMSLLLNHPADLKKAQDEIDRFVGFSRLVAAEDLPHVTYLKCIISETLRLYPVAPLLLPHRSSTDCKIGGYEIPSGTMVLVNVYAIHRDPAMWEHPIKLRPERFEDGKAEGLFMIPFGMGRRKCPGKAMALRTIGLVLGALLQCFDWDQVGAMEVDKTEGAEEFVTPKAIPFESLCKPRTAMSDVLKML</sequence>
<keyword evidence="10" id="KW-1185">Reference proteome</keyword>
<dbReference type="Gene3D" id="1.10.630.10">
    <property type="entry name" value="Cytochrome P450"/>
    <property type="match status" value="1"/>
</dbReference>
<keyword evidence="5 8" id="KW-0560">Oxidoreductase</keyword>
<reference evidence="9 10" key="1">
    <citation type="submission" date="2017-09" db="EMBL/GenBank/DDBJ databases">
        <authorList>
            <consortium name="International Durum Wheat Genome Sequencing Consortium (IDWGSC)"/>
            <person name="Milanesi L."/>
        </authorList>
    </citation>
    <scope>NUCLEOTIDE SEQUENCE [LARGE SCALE GENOMIC DNA]</scope>
    <source>
        <strain evidence="10">cv. Svevo</strain>
    </source>
</reference>
<dbReference type="PRINTS" id="PR00463">
    <property type="entry name" value="EP450I"/>
</dbReference>
<dbReference type="PANTHER" id="PTHR47947">
    <property type="entry name" value="CYTOCHROME P450 82C3-RELATED"/>
    <property type="match status" value="1"/>
</dbReference>
<evidence type="ECO:0000256" key="7">
    <source>
        <dbReference type="PIRSR" id="PIRSR602401-1"/>
    </source>
</evidence>
<evidence type="ECO:0000256" key="1">
    <source>
        <dbReference type="ARBA" id="ARBA00022617"/>
    </source>
</evidence>
<evidence type="ECO:0000313" key="9">
    <source>
        <dbReference type="EMBL" id="VAH39543.1"/>
    </source>
</evidence>
<gene>
    <name evidence="9" type="ORF">TRITD_2Av1G295350</name>
</gene>
<keyword evidence="8" id="KW-0503">Monooxygenase</keyword>
<evidence type="ECO:0000313" key="10">
    <source>
        <dbReference type="Proteomes" id="UP000324705"/>
    </source>
</evidence>
<organism evidence="9 10">
    <name type="scientific">Triticum turgidum subsp. durum</name>
    <name type="common">Durum wheat</name>
    <name type="synonym">Triticum durum</name>
    <dbReference type="NCBI Taxonomy" id="4567"/>
    <lineage>
        <taxon>Eukaryota</taxon>
        <taxon>Viridiplantae</taxon>
        <taxon>Streptophyta</taxon>
        <taxon>Embryophyta</taxon>
        <taxon>Tracheophyta</taxon>
        <taxon>Spermatophyta</taxon>
        <taxon>Magnoliopsida</taxon>
        <taxon>Liliopsida</taxon>
        <taxon>Poales</taxon>
        <taxon>Poaceae</taxon>
        <taxon>BOP clade</taxon>
        <taxon>Pooideae</taxon>
        <taxon>Triticodae</taxon>
        <taxon>Triticeae</taxon>
        <taxon>Triticinae</taxon>
        <taxon>Triticum</taxon>
    </lineage>
</organism>
<keyword evidence="3 7" id="KW-0479">Metal-binding</keyword>
<feature type="binding site" description="axial binding residue" evidence="7">
    <location>
        <position position="448"/>
    </location>
    <ligand>
        <name>heme</name>
        <dbReference type="ChEBI" id="CHEBI:30413"/>
    </ligand>
    <ligandPart>
        <name>Fe</name>
        <dbReference type="ChEBI" id="CHEBI:18248"/>
    </ligandPart>
</feature>
<keyword evidence="6 7" id="KW-0408">Iron</keyword>
<dbReference type="EMBL" id="LT934113">
    <property type="protein sequence ID" value="VAH39543.1"/>
    <property type="molecule type" value="Genomic_DNA"/>
</dbReference>
<protein>
    <recommendedName>
        <fullName evidence="11">Cytochrome P450</fullName>
    </recommendedName>
</protein>
<keyword evidence="4" id="KW-1133">Transmembrane helix</keyword>
<dbReference type="SUPFAM" id="SSF48264">
    <property type="entry name" value="Cytochrome P450"/>
    <property type="match status" value="1"/>
</dbReference>
<dbReference type="InterPro" id="IPR050651">
    <property type="entry name" value="Plant_Cytochrome_P450_Monoox"/>
</dbReference>
<dbReference type="Pfam" id="PF00067">
    <property type="entry name" value="p450"/>
    <property type="match status" value="1"/>
</dbReference>
<dbReference type="InterPro" id="IPR002401">
    <property type="entry name" value="Cyt_P450_E_grp-I"/>
</dbReference>
<dbReference type="GO" id="GO:0005506">
    <property type="term" value="F:iron ion binding"/>
    <property type="evidence" value="ECO:0007669"/>
    <property type="project" value="InterPro"/>
</dbReference>
<evidence type="ECO:0008006" key="11">
    <source>
        <dbReference type="Google" id="ProtNLM"/>
    </source>
</evidence>
<proteinExistence type="inferred from homology"/>
<name>A0A9R1RFJ4_TRITD</name>
<evidence type="ECO:0000256" key="4">
    <source>
        <dbReference type="ARBA" id="ARBA00022989"/>
    </source>
</evidence>
<keyword evidence="4" id="KW-0472">Membrane</keyword>
<evidence type="ECO:0000256" key="8">
    <source>
        <dbReference type="RuleBase" id="RU000461"/>
    </source>
</evidence>
<comment type="similarity">
    <text evidence="8">Belongs to the cytochrome P450 family.</text>
</comment>
<evidence type="ECO:0000256" key="3">
    <source>
        <dbReference type="ARBA" id="ARBA00022723"/>
    </source>
</evidence>
<keyword evidence="1 7" id="KW-0349">Heme</keyword>
<dbReference type="GO" id="GO:0004497">
    <property type="term" value="F:monooxygenase activity"/>
    <property type="evidence" value="ECO:0007669"/>
    <property type="project" value="UniProtKB-KW"/>
</dbReference>
<dbReference type="PRINTS" id="PR00385">
    <property type="entry name" value="P450"/>
</dbReference>
<dbReference type="FunFam" id="1.10.630.10:FF:000026">
    <property type="entry name" value="Cytochrome P450 82C4"/>
    <property type="match status" value="1"/>
</dbReference>